<proteinExistence type="inferred from homology"/>
<evidence type="ECO:0000313" key="11">
    <source>
        <dbReference type="EnsemblMetazoa" id="OVOC4585.1"/>
    </source>
</evidence>
<keyword evidence="5" id="KW-0653">Protein transport</keyword>
<dbReference type="GO" id="GO:0005791">
    <property type="term" value="C:rough endoplasmic reticulum"/>
    <property type="evidence" value="ECO:0007669"/>
    <property type="project" value="EnsemblMetazoa"/>
</dbReference>
<dbReference type="OMA" id="HGFPELY"/>
<evidence type="ECO:0000256" key="5">
    <source>
        <dbReference type="ARBA" id="ARBA00022927"/>
    </source>
</evidence>
<evidence type="ECO:0000259" key="10">
    <source>
        <dbReference type="PROSITE" id="PS50922"/>
    </source>
</evidence>
<dbReference type="GO" id="GO:0006616">
    <property type="term" value="P:SRP-dependent cotranslational protein targeting to membrane, translocation"/>
    <property type="evidence" value="ECO:0007669"/>
    <property type="project" value="InterPro"/>
</dbReference>
<feature type="transmembrane region" description="Helical" evidence="9">
    <location>
        <begin position="127"/>
        <end position="145"/>
    </location>
</feature>
<feature type="transmembrane region" description="Helical" evidence="9">
    <location>
        <begin position="232"/>
        <end position="255"/>
    </location>
</feature>
<evidence type="ECO:0000256" key="9">
    <source>
        <dbReference type="SAM" id="Phobius"/>
    </source>
</evidence>
<dbReference type="GO" id="GO:0044292">
    <property type="term" value="C:dendrite terminus"/>
    <property type="evidence" value="ECO:0007669"/>
    <property type="project" value="EnsemblMetazoa"/>
</dbReference>
<feature type="transmembrane region" description="Helical" evidence="9">
    <location>
        <begin position="320"/>
        <end position="342"/>
    </location>
</feature>
<evidence type="ECO:0000256" key="8">
    <source>
        <dbReference type="PROSITE-ProRule" id="PRU00205"/>
    </source>
</evidence>
<feature type="transmembrane region" description="Helical" evidence="9">
    <location>
        <begin position="169"/>
        <end position="190"/>
    </location>
</feature>
<dbReference type="Proteomes" id="UP000024404">
    <property type="component" value="Unassembled WGS sequence"/>
</dbReference>
<evidence type="ECO:0000256" key="3">
    <source>
        <dbReference type="ARBA" id="ARBA00022448"/>
    </source>
</evidence>
<evidence type="ECO:0000256" key="7">
    <source>
        <dbReference type="ARBA" id="ARBA00023136"/>
    </source>
</evidence>
<feature type="transmembrane region" description="Helical" evidence="9">
    <location>
        <begin position="267"/>
        <end position="291"/>
    </location>
</feature>
<keyword evidence="12" id="KW-1185">Reference proteome</keyword>
<evidence type="ECO:0000256" key="4">
    <source>
        <dbReference type="ARBA" id="ARBA00022692"/>
    </source>
</evidence>
<feature type="transmembrane region" description="Helical" evidence="9">
    <location>
        <begin position="372"/>
        <end position="392"/>
    </location>
</feature>
<evidence type="ECO:0000256" key="6">
    <source>
        <dbReference type="ARBA" id="ARBA00022989"/>
    </source>
</evidence>
<organism evidence="11 12">
    <name type="scientific">Onchocerca volvulus</name>
    <dbReference type="NCBI Taxonomy" id="6282"/>
    <lineage>
        <taxon>Eukaryota</taxon>
        <taxon>Metazoa</taxon>
        <taxon>Ecdysozoa</taxon>
        <taxon>Nematoda</taxon>
        <taxon>Chromadorea</taxon>
        <taxon>Rhabditida</taxon>
        <taxon>Spirurina</taxon>
        <taxon>Spiruromorpha</taxon>
        <taxon>Filarioidea</taxon>
        <taxon>Onchocercidae</taxon>
        <taxon>Onchocerca</taxon>
    </lineage>
</organism>
<keyword evidence="4 8" id="KW-0812">Transmembrane</keyword>
<feature type="transmembrane region" description="Helical" evidence="9">
    <location>
        <begin position="84"/>
        <end position="106"/>
    </location>
</feature>
<dbReference type="GO" id="GO:0045048">
    <property type="term" value="P:protein insertion into ER membrane"/>
    <property type="evidence" value="ECO:0007669"/>
    <property type="project" value="TreeGrafter"/>
</dbReference>
<dbReference type="GO" id="GO:0005789">
    <property type="term" value="C:endoplasmic reticulum membrane"/>
    <property type="evidence" value="ECO:0007669"/>
    <property type="project" value="TreeGrafter"/>
</dbReference>
<evidence type="ECO:0000256" key="2">
    <source>
        <dbReference type="ARBA" id="ARBA00005999"/>
    </source>
</evidence>
<dbReference type="PROSITE" id="PS50922">
    <property type="entry name" value="TLC"/>
    <property type="match status" value="1"/>
</dbReference>
<evidence type="ECO:0000256" key="1">
    <source>
        <dbReference type="ARBA" id="ARBA00004141"/>
    </source>
</evidence>
<keyword evidence="7 8" id="KW-0472">Membrane</keyword>
<dbReference type="PANTHER" id="PTHR12371">
    <property type="entry name" value="TRANSLOCATION ASSOCIATED MEMBRANE PROTEIN"/>
    <property type="match status" value="1"/>
</dbReference>
<dbReference type="InterPro" id="IPR006634">
    <property type="entry name" value="TLC-dom"/>
</dbReference>
<reference evidence="11" key="2">
    <citation type="submission" date="2022-06" db="UniProtKB">
        <authorList>
            <consortium name="EnsemblMetazoa"/>
        </authorList>
    </citation>
    <scope>IDENTIFICATION</scope>
</reference>
<name>A0A8R1XX91_ONCVO</name>
<accession>A0A8R1XX91</accession>
<feature type="domain" description="TLC" evidence="10">
    <location>
        <begin position="121"/>
        <end position="348"/>
    </location>
</feature>
<evidence type="ECO:0000313" key="12">
    <source>
        <dbReference type="Proteomes" id="UP000024404"/>
    </source>
</evidence>
<dbReference type="InterPro" id="IPR016447">
    <property type="entry name" value="Translocation_assoc_membrane"/>
</dbReference>
<dbReference type="PANTHER" id="PTHR12371:SF11">
    <property type="entry name" value="TRANSLOCATING CHAIN-ASSOCIATED MEMBRANE PROTEIN"/>
    <property type="match status" value="1"/>
</dbReference>
<protein>
    <submittedName>
        <fullName evidence="11">TLC domain-containing protein</fullName>
    </submittedName>
</protein>
<dbReference type="SMART" id="SM00724">
    <property type="entry name" value="TLC"/>
    <property type="match status" value="1"/>
</dbReference>
<reference evidence="12" key="1">
    <citation type="submission" date="2013-10" db="EMBL/GenBank/DDBJ databases">
        <title>Genome sequencing of Onchocerca volvulus.</title>
        <authorList>
            <person name="Cotton J."/>
            <person name="Tsai J."/>
            <person name="Stanley E."/>
            <person name="Tracey A."/>
            <person name="Holroyd N."/>
            <person name="Lustigman S."/>
            <person name="Berriman M."/>
        </authorList>
    </citation>
    <scope>NUCLEOTIDE SEQUENCE</scope>
</reference>
<keyword evidence="6 9" id="KW-1133">Transmembrane helix</keyword>
<comment type="subcellular location">
    <subcellularLocation>
        <location evidence="1">Membrane</location>
        <topology evidence="1">Multi-pass membrane protein</topology>
    </subcellularLocation>
</comment>
<dbReference type="EMBL" id="CMVM020000142">
    <property type="status" value="NOT_ANNOTATED_CDS"/>
    <property type="molecule type" value="Genomic_DNA"/>
</dbReference>
<dbReference type="GO" id="GO:1990075">
    <property type="term" value="C:periciliary membrane compartment"/>
    <property type="evidence" value="ECO:0007669"/>
    <property type="project" value="EnsemblMetazoa"/>
</dbReference>
<keyword evidence="3" id="KW-0813">Transport</keyword>
<sequence length="394" mass="46586">MVELRRSMGGRGKKTSPPFLSHEFIIQNHGDIMSCLLMIVVVGLLFQGTSAFASIFIVPQYNDTFPLIPDSEPQAYYRTGLKDIAAVVFYTIGWITLHAILQEYVLDKLQRKLHLSKTKMSKFAESGQLFVFTLYSVIHSGYIMHDLRMHIDLTKLWIGYPEIHRHMTLHLKLFFIFQAWLFYTLIAYWLHQFPEFYFQKVRKDEIQPRTLYSLIFLFFTTAAYFLNFNRLALALLFLEYVSQNVFHLTRLFHFAEKWNIAKTGFKIWNIVFVVVRLASAVLAVLTLWYGLRSNETPYVDPVNGNFNTAFIRQVLLLEKLNSLLCVLALQLYMLWNFVLFHVRRYREKHSKIKIDKHSRIHQKRRKHINDDVSLLFIHLYMLPQNLAVYLIVES</sequence>
<feature type="transmembrane region" description="Helical" evidence="9">
    <location>
        <begin position="35"/>
        <end position="58"/>
    </location>
</feature>
<feature type="transmembrane region" description="Helical" evidence="9">
    <location>
        <begin position="210"/>
        <end position="226"/>
    </location>
</feature>
<dbReference type="EnsemblMetazoa" id="OVOC4585.1">
    <property type="protein sequence ID" value="OVOC4585.1"/>
    <property type="gene ID" value="WBGene00241394"/>
</dbReference>
<comment type="similarity">
    <text evidence="2">Belongs to the TRAM family.</text>
</comment>
<dbReference type="Pfam" id="PF03798">
    <property type="entry name" value="TRAM_LAG1_CLN8"/>
    <property type="match status" value="1"/>
</dbReference>
<dbReference type="AlphaFoldDB" id="A0A8R1XX91"/>